<reference evidence="2" key="1">
    <citation type="submission" date="2006-12" db="EMBL/GenBank/DDBJ databases">
        <title>Complete sequence of chromosome 1 of Verminephrobacter eiseniae EF01-2.</title>
        <authorList>
            <person name="Copeland A."/>
            <person name="Lucas S."/>
            <person name="Lapidus A."/>
            <person name="Barry K."/>
            <person name="Detter J.C."/>
            <person name="Glavina del Rio T."/>
            <person name="Dalin E."/>
            <person name="Tice H."/>
            <person name="Pitluck S."/>
            <person name="Chertkov O."/>
            <person name="Brettin T."/>
            <person name="Bruce D."/>
            <person name="Han C."/>
            <person name="Tapia R."/>
            <person name="Gilna P."/>
            <person name="Schmutz J."/>
            <person name="Larimer F."/>
            <person name="Land M."/>
            <person name="Hauser L."/>
            <person name="Kyrpides N."/>
            <person name="Kim E."/>
            <person name="Stahl D."/>
            <person name="Richardson P."/>
        </authorList>
    </citation>
    <scope>NUCLEOTIDE SEQUENCE [LARGE SCALE GENOMIC DNA]</scope>
    <source>
        <strain evidence="2">EF01-2</strain>
    </source>
</reference>
<dbReference type="HOGENOM" id="CLU_1626365_0_0_4"/>
<dbReference type="AlphaFoldDB" id="A1WEU2"/>
<organism evidence="1 2">
    <name type="scientific">Verminephrobacter eiseniae (strain EF01-2)</name>
    <dbReference type="NCBI Taxonomy" id="391735"/>
    <lineage>
        <taxon>Bacteria</taxon>
        <taxon>Pseudomonadati</taxon>
        <taxon>Pseudomonadota</taxon>
        <taxon>Betaproteobacteria</taxon>
        <taxon>Burkholderiales</taxon>
        <taxon>Comamonadaceae</taxon>
        <taxon>Verminephrobacter</taxon>
    </lineage>
</organism>
<dbReference type="EMBL" id="CP000542">
    <property type="protein sequence ID" value="ABM56149.1"/>
    <property type="molecule type" value="Genomic_DNA"/>
</dbReference>
<sequence length="163" mass="17405">MCACCVEPAAQALGMAAQRPLPDARRQGFCQSGGNAPSPGWSLTLWNIPRINTVASIGHRLRPALRSICRQPGAARGRVTPAGIGAGRMAAFMHKKPRFLRACTNACASNGLWAADHGRRADPVLLRAPDPLSPFGTCLLLRSWSWAVAAFIFSATGFLSPKR</sequence>
<evidence type="ECO:0000313" key="2">
    <source>
        <dbReference type="Proteomes" id="UP000000374"/>
    </source>
</evidence>
<dbReference type="KEGG" id="vei:Veis_0359"/>
<protein>
    <submittedName>
        <fullName evidence="1">Uncharacterized protein</fullName>
    </submittedName>
</protein>
<proteinExistence type="predicted"/>
<accession>A1WEU2</accession>
<evidence type="ECO:0000313" key="1">
    <source>
        <dbReference type="EMBL" id="ABM56149.1"/>
    </source>
</evidence>
<keyword evidence="2" id="KW-1185">Reference proteome</keyword>
<gene>
    <name evidence="1" type="ordered locus">Veis_0359</name>
</gene>
<name>A1WEU2_VEREI</name>
<dbReference type="Proteomes" id="UP000000374">
    <property type="component" value="Chromosome"/>
</dbReference>